<feature type="region of interest" description="Disordered" evidence="6">
    <location>
        <begin position="599"/>
        <end position="630"/>
    </location>
</feature>
<evidence type="ECO:0000259" key="7">
    <source>
        <dbReference type="PROSITE" id="PS50950"/>
    </source>
</evidence>
<dbReference type="PROSITE" id="PS51253">
    <property type="entry name" value="HTH_CENPB"/>
    <property type="match status" value="1"/>
</dbReference>
<feature type="compositionally biased region" description="Low complexity" evidence="6">
    <location>
        <begin position="666"/>
        <end position="681"/>
    </location>
</feature>
<evidence type="ECO:0000256" key="1">
    <source>
        <dbReference type="ARBA" id="ARBA00022723"/>
    </source>
</evidence>
<evidence type="ECO:0000256" key="5">
    <source>
        <dbReference type="PROSITE-ProRule" id="PRU00309"/>
    </source>
</evidence>
<feature type="domain" description="HTH CENPB-type" evidence="8">
    <location>
        <begin position="14"/>
        <end position="87"/>
    </location>
</feature>
<accession>A0A6A4WP72</accession>
<feature type="region of interest" description="Disordered" evidence="6">
    <location>
        <begin position="663"/>
        <end position="687"/>
    </location>
</feature>
<dbReference type="AlphaFoldDB" id="A0A6A4WP72"/>
<dbReference type="SUPFAM" id="SSF57716">
    <property type="entry name" value="Glucocorticoid receptor-like (DNA-binding domain)"/>
    <property type="match status" value="1"/>
</dbReference>
<dbReference type="Pfam" id="PF05485">
    <property type="entry name" value="THAP"/>
    <property type="match status" value="1"/>
</dbReference>
<dbReference type="EMBL" id="VIIS01000746">
    <property type="protein sequence ID" value="KAF0305530.1"/>
    <property type="molecule type" value="Genomic_DNA"/>
</dbReference>
<evidence type="ECO:0000313" key="9">
    <source>
        <dbReference type="EMBL" id="KAF0305530.1"/>
    </source>
</evidence>
<keyword evidence="2 5" id="KW-0863">Zinc-finger</keyword>
<evidence type="ECO:0000256" key="2">
    <source>
        <dbReference type="ARBA" id="ARBA00022771"/>
    </source>
</evidence>
<feature type="compositionally biased region" description="Low complexity" evidence="6">
    <location>
        <begin position="1"/>
        <end position="10"/>
    </location>
</feature>
<feature type="region of interest" description="Disordered" evidence="6">
    <location>
        <begin position="361"/>
        <end position="475"/>
    </location>
</feature>
<feature type="compositionally biased region" description="Low complexity" evidence="6">
    <location>
        <begin position="361"/>
        <end position="370"/>
    </location>
</feature>
<dbReference type="Pfam" id="PF03184">
    <property type="entry name" value="DDE_1"/>
    <property type="match status" value="1"/>
</dbReference>
<dbReference type="SMART" id="SM00692">
    <property type="entry name" value="DM3"/>
    <property type="match status" value="1"/>
</dbReference>
<comment type="caution">
    <text evidence="9">The sequence shown here is derived from an EMBL/GenBank/DDBJ whole genome shotgun (WGS) entry which is preliminary data.</text>
</comment>
<feature type="domain" description="THAP-type" evidence="7">
    <location>
        <begin position="536"/>
        <end position="619"/>
    </location>
</feature>
<reference evidence="9 10" key="1">
    <citation type="submission" date="2019-07" db="EMBL/GenBank/DDBJ databases">
        <title>Draft genome assembly of a fouling barnacle, Amphibalanus amphitrite (Darwin, 1854): The first reference genome for Thecostraca.</title>
        <authorList>
            <person name="Kim W."/>
        </authorList>
    </citation>
    <scope>NUCLEOTIDE SEQUENCE [LARGE SCALE GENOMIC DNA]</scope>
    <source>
        <strain evidence="9">SNU_AA5</strain>
        <tissue evidence="9">Soma without cirri and trophi</tissue>
    </source>
</reference>
<feature type="region of interest" description="Disordered" evidence="6">
    <location>
        <begin position="529"/>
        <end position="551"/>
    </location>
</feature>
<dbReference type="PANTHER" id="PTHR46600">
    <property type="entry name" value="THAP DOMAIN-CONTAINING"/>
    <property type="match status" value="1"/>
</dbReference>
<evidence type="ECO:0000256" key="3">
    <source>
        <dbReference type="ARBA" id="ARBA00022833"/>
    </source>
</evidence>
<dbReference type="InterPro" id="IPR006612">
    <property type="entry name" value="THAP_Znf"/>
</dbReference>
<dbReference type="PANTHER" id="PTHR46600:SF11">
    <property type="entry name" value="THAP DOMAIN-CONTAINING PROTEIN 10"/>
    <property type="match status" value="1"/>
</dbReference>
<organism evidence="9 10">
    <name type="scientific">Amphibalanus amphitrite</name>
    <name type="common">Striped barnacle</name>
    <name type="synonym">Balanus amphitrite</name>
    <dbReference type="NCBI Taxonomy" id="1232801"/>
    <lineage>
        <taxon>Eukaryota</taxon>
        <taxon>Metazoa</taxon>
        <taxon>Ecdysozoa</taxon>
        <taxon>Arthropoda</taxon>
        <taxon>Crustacea</taxon>
        <taxon>Multicrustacea</taxon>
        <taxon>Cirripedia</taxon>
        <taxon>Thoracica</taxon>
        <taxon>Thoracicalcarea</taxon>
        <taxon>Balanomorpha</taxon>
        <taxon>Balanoidea</taxon>
        <taxon>Balanidae</taxon>
        <taxon>Amphibalaninae</taxon>
        <taxon>Amphibalanus</taxon>
    </lineage>
</organism>
<evidence type="ECO:0000259" key="8">
    <source>
        <dbReference type="PROSITE" id="PS51253"/>
    </source>
</evidence>
<name>A0A6A4WP72_AMPAM</name>
<proteinExistence type="predicted"/>
<evidence type="ECO:0008006" key="11">
    <source>
        <dbReference type="Google" id="ProtNLM"/>
    </source>
</evidence>
<keyword evidence="3" id="KW-0862">Zinc</keyword>
<dbReference type="InterPro" id="IPR006600">
    <property type="entry name" value="HTH_CenpB_DNA-bd_dom"/>
</dbReference>
<feature type="region of interest" description="Disordered" evidence="6">
    <location>
        <begin position="1"/>
        <end position="20"/>
    </location>
</feature>
<keyword evidence="10" id="KW-1185">Reference proteome</keyword>
<dbReference type="GO" id="GO:0008270">
    <property type="term" value="F:zinc ion binding"/>
    <property type="evidence" value="ECO:0007669"/>
    <property type="project" value="UniProtKB-KW"/>
</dbReference>
<keyword evidence="4 5" id="KW-0238">DNA-binding</keyword>
<evidence type="ECO:0000313" key="10">
    <source>
        <dbReference type="Proteomes" id="UP000440578"/>
    </source>
</evidence>
<dbReference type="InterPro" id="IPR004875">
    <property type="entry name" value="DDE_SF_endonuclease_dom"/>
</dbReference>
<dbReference type="PROSITE" id="PS50950">
    <property type="entry name" value="ZF_THAP"/>
    <property type="match status" value="1"/>
</dbReference>
<evidence type="ECO:0000256" key="4">
    <source>
        <dbReference type="ARBA" id="ARBA00023125"/>
    </source>
</evidence>
<keyword evidence="1" id="KW-0479">Metal-binding</keyword>
<protein>
    <recommendedName>
        <fullName evidence="11">THAP-type domain-containing protein</fullName>
    </recommendedName>
</protein>
<dbReference type="SMART" id="SM00980">
    <property type="entry name" value="THAP"/>
    <property type="match status" value="1"/>
</dbReference>
<dbReference type="OrthoDB" id="6768517at2759"/>
<evidence type="ECO:0000256" key="6">
    <source>
        <dbReference type="SAM" id="MobiDB-lite"/>
    </source>
</evidence>
<sequence length="739" mass="78921">MPGPASSSSSSGGGGKPSRPLFAAAEERDMVAWISHCAALGLVITLEMFLVEVRRIVQLEQRESKSAQAMDQWVSEFRSRHSSKLGPLSLLPASAAAERCAGRPPRQWYRSVNSVLSERLHSADVGHPFSDPQRVLYLGEVNLCLARRTASVVALRQVSQTTEKTVDGNVAYVQALSASGELAPPMMVLPPMVVDDLPEGDPCFRHTDPTGCVTPTALIQYLVKSLEPYLSATKVQRPVLLYVDGLNHHGSMTLTQFCDDEGIIMVGLPPSGQARNPLRQAVTSLLAANFDRLVAEARLGRRKNSDSGQLSLSLKCLLAGIRQASRRVCKETVAQAFTSSSLFPWGEGVVFACQPVDGHMDTSPASDSAPTPTPAPAPASASAGVAVKKSISSPVQNGGPKAAARNGRPGGVSRTVIVQRADPNVTVKHEKISPPRSSPSPSDSSSGTDVAVGRSVGGTGAPRYSHPAGTPYSDGVPDELVLPQARLTEYLWALDAAVIALRANKQEEQALVAMELKTKLRALHAASADLSGDGDEDKTPCAVSGCDGPDSDAGPPHRFPMDPAVSAIWLQRCRLSKSTRITDRLAVCARHFRPEDYLPSQSVDRRDRRLRPTAVPNMRLDKPTQKAAPASLSRAAEVRASRGIKRPKRYDDFECADDAPQRPLEAVSSPAAAPAAAGVSPDMTELANKPPAALKSIIGILRTENAELRSRLEAEQGRGSRLVEDIERLVGKYRAGAPR</sequence>
<gene>
    <name evidence="9" type="ORF">FJT64_022843</name>
</gene>
<dbReference type="GO" id="GO:0043565">
    <property type="term" value="F:sequence-specific DNA binding"/>
    <property type="evidence" value="ECO:0007669"/>
    <property type="project" value="InterPro"/>
</dbReference>
<dbReference type="Proteomes" id="UP000440578">
    <property type="component" value="Unassembled WGS sequence"/>
</dbReference>
<dbReference type="InterPro" id="IPR026516">
    <property type="entry name" value="THAP1/10"/>
</dbReference>